<reference evidence="3 4" key="1">
    <citation type="submission" date="2019-08" db="EMBL/GenBank/DDBJ databases">
        <title>Draft genome sequences of two oriental melons (Cucumis melo L. var makuwa).</title>
        <authorList>
            <person name="Kwon S.-Y."/>
        </authorList>
    </citation>
    <scope>NUCLEOTIDE SEQUENCE [LARGE SCALE GENOMIC DNA]</scope>
    <source>
        <strain evidence="4">cv. SW 3</strain>
        <tissue evidence="3">Leaf</tissue>
    </source>
</reference>
<dbReference type="InterPro" id="IPR021109">
    <property type="entry name" value="Peptidase_aspartic_dom_sf"/>
</dbReference>
<name>A0A5A7VN92_CUCMM</name>
<dbReference type="Gene3D" id="2.40.70.10">
    <property type="entry name" value="Acid Proteases"/>
    <property type="match status" value="1"/>
</dbReference>
<evidence type="ECO:0000259" key="2">
    <source>
        <dbReference type="PROSITE" id="PS51767"/>
    </source>
</evidence>
<dbReference type="PROSITE" id="PS51767">
    <property type="entry name" value="PEPTIDASE_A1"/>
    <property type="match status" value="1"/>
</dbReference>
<proteinExistence type="predicted"/>
<dbReference type="Proteomes" id="UP000321393">
    <property type="component" value="Unassembled WGS sequence"/>
</dbReference>
<evidence type="ECO:0000256" key="1">
    <source>
        <dbReference type="SAM" id="SignalP"/>
    </source>
</evidence>
<dbReference type="OrthoDB" id="1162128at2759"/>
<feature type="chain" id="PRO_5022691623" evidence="1">
    <location>
        <begin position="22"/>
        <end position="107"/>
    </location>
</feature>
<sequence>MVVPHSPFLLLLLSSLTLFHGETFSLVIPPTKDFLTNQYLATVFHGSPIKPVHLAVDLGGRFLWMTCGGSSSSCLILGRSIQCGLSGGACNVIAALQEIWPLMLVGF</sequence>
<dbReference type="SUPFAM" id="SSF50630">
    <property type="entry name" value="Acid proteases"/>
    <property type="match status" value="1"/>
</dbReference>
<protein>
    <submittedName>
        <fullName evidence="3">Basic 7S globulin-like</fullName>
    </submittedName>
</protein>
<evidence type="ECO:0000313" key="4">
    <source>
        <dbReference type="Proteomes" id="UP000321393"/>
    </source>
</evidence>
<feature type="domain" description="Peptidase A1" evidence="2">
    <location>
        <begin position="39"/>
        <end position="107"/>
    </location>
</feature>
<dbReference type="AlphaFoldDB" id="A0A5A7VN92"/>
<feature type="signal peptide" evidence="1">
    <location>
        <begin position="1"/>
        <end position="21"/>
    </location>
</feature>
<accession>A0A5A7VN92</accession>
<dbReference type="EMBL" id="SSTE01000699">
    <property type="protein sequence ID" value="KAA0067081.1"/>
    <property type="molecule type" value="Genomic_DNA"/>
</dbReference>
<evidence type="ECO:0000313" key="3">
    <source>
        <dbReference type="EMBL" id="KAA0067081.1"/>
    </source>
</evidence>
<dbReference type="InterPro" id="IPR033121">
    <property type="entry name" value="PEPTIDASE_A1"/>
</dbReference>
<gene>
    <name evidence="3" type="ORF">E6C27_scaffold38G001340</name>
</gene>
<organism evidence="3 4">
    <name type="scientific">Cucumis melo var. makuwa</name>
    <name type="common">Oriental melon</name>
    <dbReference type="NCBI Taxonomy" id="1194695"/>
    <lineage>
        <taxon>Eukaryota</taxon>
        <taxon>Viridiplantae</taxon>
        <taxon>Streptophyta</taxon>
        <taxon>Embryophyta</taxon>
        <taxon>Tracheophyta</taxon>
        <taxon>Spermatophyta</taxon>
        <taxon>Magnoliopsida</taxon>
        <taxon>eudicotyledons</taxon>
        <taxon>Gunneridae</taxon>
        <taxon>Pentapetalae</taxon>
        <taxon>rosids</taxon>
        <taxon>fabids</taxon>
        <taxon>Cucurbitales</taxon>
        <taxon>Cucurbitaceae</taxon>
        <taxon>Benincaseae</taxon>
        <taxon>Cucumis</taxon>
    </lineage>
</organism>
<keyword evidence="1" id="KW-0732">Signal</keyword>
<comment type="caution">
    <text evidence="3">The sequence shown here is derived from an EMBL/GenBank/DDBJ whole genome shotgun (WGS) entry which is preliminary data.</text>
</comment>